<reference evidence="2" key="1">
    <citation type="submission" date="2024-01" db="EMBL/GenBank/DDBJ databases">
        <title>Complete genome sequence of Mycoplasma gateae strain 3700.</title>
        <authorList>
            <person name="Spergser J."/>
        </authorList>
    </citation>
    <scope>NUCLEOTIDE SEQUENCE [LARGE SCALE GENOMIC DNA]</scope>
    <source>
        <strain evidence="2">3700</strain>
    </source>
</reference>
<feature type="transmembrane region" description="Helical" evidence="1">
    <location>
        <begin position="219"/>
        <end position="240"/>
    </location>
</feature>
<accession>A0ABZ2AG53</accession>
<proteinExistence type="predicted"/>
<keyword evidence="1" id="KW-1133">Transmembrane helix</keyword>
<keyword evidence="1" id="KW-0812">Transmembrane</keyword>
<dbReference type="RefSeq" id="WP_330463147.1">
    <property type="nucleotide sequence ID" value="NZ_CP143578.1"/>
</dbReference>
<dbReference type="Proteomes" id="UP001431935">
    <property type="component" value="Chromosome"/>
</dbReference>
<evidence type="ECO:0000313" key="3">
    <source>
        <dbReference type="Proteomes" id="UP001431935"/>
    </source>
</evidence>
<gene>
    <name evidence="2" type="ORF">V2E26_01725</name>
</gene>
<evidence type="ECO:0000313" key="2">
    <source>
        <dbReference type="EMBL" id="WVN21116.1"/>
    </source>
</evidence>
<protein>
    <submittedName>
        <fullName evidence="2">Uncharacterized protein</fullName>
    </submittedName>
</protein>
<sequence length="246" mass="27751">MAKSTLEKFYISEKFDENRNVSFNFKKANQKISGNFKEFIDAVLEFIRVSEKTKNDTRVWFHQNGAYRGSVNIAKARVIVEKIKAESVKSEEAIEFIEKAELVDKPAPAKKQAVKKTVVNLDNEASKTTFFVEDAANKKASQVSALDVKSQSKYATVIEKVSQLENTVVITYHLEHEGKTSKSYEYVITGFASSCTACPCSSTKKTSSLFGTTRRDKRIFWILFTILTVLIVANVILISLRLTHNI</sequence>
<name>A0ABZ2AG53_9BACT</name>
<dbReference type="EMBL" id="CP143578">
    <property type="protein sequence ID" value="WVN21116.1"/>
    <property type="molecule type" value="Genomic_DNA"/>
</dbReference>
<organism evidence="2 3">
    <name type="scientific">Metamycoplasma gateae</name>
    <dbReference type="NCBI Taxonomy" id="35769"/>
    <lineage>
        <taxon>Bacteria</taxon>
        <taxon>Bacillati</taxon>
        <taxon>Mycoplasmatota</taxon>
        <taxon>Mycoplasmoidales</taxon>
        <taxon>Metamycoplasmataceae</taxon>
        <taxon>Metamycoplasma</taxon>
    </lineage>
</organism>
<keyword evidence="1" id="KW-0472">Membrane</keyword>
<evidence type="ECO:0000256" key="1">
    <source>
        <dbReference type="SAM" id="Phobius"/>
    </source>
</evidence>
<keyword evidence="3" id="KW-1185">Reference proteome</keyword>